<gene>
    <name evidence="1" type="ORF">ACOLOM_LOCUS3590</name>
</gene>
<comment type="caution">
    <text evidence="1">The sequence shown here is derived from an EMBL/GenBank/DDBJ whole genome shotgun (WGS) entry which is preliminary data.</text>
</comment>
<name>A0ACA9LBG9_9GLOM</name>
<dbReference type="EMBL" id="CAJVPT010005387">
    <property type="protein sequence ID" value="CAG8519562.1"/>
    <property type="molecule type" value="Genomic_DNA"/>
</dbReference>
<accession>A0ACA9LBG9</accession>
<keyword evidence="2" id="KW-1185">Reference proteome</keyword>
<reference evidence="1" key="1">
    <citation type="submission" date="2021-06" db="EMBL/GenBank/DDBJ databases">
        <authorList>
            <person name="Kallberg Y."/>
            <person name="Tangrot J."/>
            <person name="Rosling A."/>
        </authorList>
    </citation>
    <scope>NUCLEOTIDE SEQUENCE</scope>
    <source>
        <strain evidence="1">CL356</strain>
    </source>
</reference>
<dbReference type="Proteomes" id="UP000789525">
    <property type="component" value="Unassembled WGS sequence"/>
</dbReference>
<evidence type="ECO:0000313" key="2">
    <source>
        <dbReference type="Proteomes" id="UP000789525"/>
    </source>
</evidence>
<organism evidence="1 2">
    <name type="scientific">Acaulospora colombiana</name>
    <dbReference type="NCBI Taxonomy" id="27376"/>
    <lineage>
        <taxon>Eukaryota</taxon>
        <taxon>Fungi</taxon>
        <taxon>Fungi incertae sedis</taxon>
        <taxon>Mucoromycota</taxon>
        <taxon>Glomeromycotina</taxon>
        <taxon>Glomeromycetes</taxon>
        <taxon>Diversisporales</taxon>
        <taxon>Acaulosporaceae</taxon>
        <taxon>Acaulospora</taxon>
    </lineage>
</organism>
<sequence>MKPNYKGKKKSKELSSEDRDELPHMSLSNMMTDTDIGRDTPDSFACGSNNQCLFDRKKQLEKEMNRCELEHDMICVWGENKDPHVSTHVTGCNNFVTKILLGSLANRRPHHVRFTDTLIELESILGEDDGDNDTHEPPANLVASIHPKLDASIDQLDALFGVDGNTGIQTGTGISACYNDFDEEFSGEESNNEDTSNIDLKNESPHFKFFVIPDNVLELEEDFMLPKEYLVGKRPAIDTSKFTFFRIPEELCNAKLEFTLPKEYLLKFRRQRFTSRNRNASSSNTTNTNLSKIIKSDSFKKVQTRIRSSGIRYKPKFRSQ</sequence>
<protein>
    <submittedName>
        <fullName evidence="1">9960_t:CDS:1</fullName>
    </submittedName>
</protein>
<evidence type="ECO:0000313" key="1">
    <source>
        <dbReference type="EMBL" id="CAG8519562.1"/>
    </source>
</evidence>
<proteinExistence type="predicted"/>